<feature type="transmembrane region" description="Helical" evidence="11">
    <location>
        <begin position="181"/>
        <end position="203"/>
    </location>
</feature>
<dbReference type="InterPro" id="IPR036259">
    <property type="entry name" value="MFS_trans_sf"/>
</dbReference>
<feature type="compositionally biased region" description="Basic and acidic residues" evidence="10">
    <location>
        <begin position="1"/>
        <end position="25"/>
    </location>
</feature>
<evidence type="ECO:0000256" key="2">
    <source>
        <dbReference type="ARBA" id="ARBA00007197"/>
    </source>
</evidence>
<feature type="transmembrane region" description="Helical" evidence="11">
    <location>
        <begin position="209"/>
        <end position="230"/>
    </location>
</feature>
<feature type="transmembrane region" description="Helical" evidence="11">
    <location>
        <begin position="426"/>
        <end position="444"/>
    </location>
</feature>
<dbReference type="PANTHER" id="PTHR23505:SF79">
    <property type="entry name" value="PROTEIN SPINSTER"/>
    <property type="match status" value="1"/>
</dbReference>
<evidence type="ECO:0000256" key="5">
    <source>
        <dbReference type="ARBA" id="ARBA00022980"/>
    </source>
</evidence>
<dbReference type="InterPro" id="IPR008932">
    <property type="entry name" value="Ribosomal_bL12_oligo"/>
</dbReference>
<name>A0ABP0KN86_9DINO</name>
<dbReference type="PANTHER" id="PTHR23505">
    <property type="entry name" value="SPINSTER"/>
    <property type="match status" value="1"/>
</dbReference>
<dbReference type="Gene3D" id="1.20.5.710">
    <property type="entry name" value="Single helix bin"/>
    <property type="match status" value="1"/>
</dbReference>
<evidence type="ECO:0000259" key="12">
    <source>
        <dbReference type="PROSITE" id="PS50850"/>
    </source>
</evidence>
<dbReference type="SUPFAM" id="SSF103473">
    <property type="entry name" value="MFS general substrate transporter"/>
    <property type="match status" value="1"/>
</dbReference>
<feature type="transmembrane region" description="Helical" evidence="11">
    <location>
        <begin position="144"/>
        <end position="169"/>
    </location>
</feature>
<dbReference type="Gene3D" id="1.20.1250.20">
    <property type="entry name" value="MFS general substrate transporter like domains"/>
    <property type="match status" value="1"/>
</dbReference>
<evidence type="ECO:0000256" key="1">
    <source>
        <dbReference type="ARBA" id="ARBA00004141"/>
    </source>
</evidence>
<dbReference type="InterPro" id="IPR036235">
    <property type="entry name" value="Ribosomal_bL12_oligo_N_sf"/>
</dbReference>
<keyword evidence="14" id="KW-1185">Reference proteome</keyword>
<feature type="region of interest" description="Disordered" evidence="10">
    <location>
        <begin position="1"/>
        <end position="32"/>
    </location>
</feature>
<keyword evidence="8" id="KW-0687">Ribonucleoprotein</keyword>
<dbReference type="Proteomes" id="UP001642484">
    <property type="component" value="Unassembled WGS sequence"/>
</dbReference>
<dbReference type="InterPro" id="IPR011701">
    <property type="entry name" value="MFS"/>
</dbReference>
<evidence type="ECO:0000256" key="8">
    <source>
        <dbReference type="ARBA" id="ARBA00023274"/>
    </source>
</evidence>
<dbReference type="CDD" id="cd00387">
    <property type="entry name" value="Ribosomal_L7_L12"/>
    <property type="match status" value="1"/>
</dbReference>
<keyword evidence="5" id="KW-0689">Ribosomal protein</keyword>
<comment type="similarity">
    <text evidence="9">Belongs to the major facilitator superfamily. Spinster (TC 2.A.1.49) family.</text>
</comment>
<keyword evidence="3" id="KW-0813">Transport</keyword>
<keyword evidence="6 11" id="KW-1133">Transmembrane helix</keyword>
<organism evidence="13 14">
    <name type="scientific">Durusdinium trenchii</name>
    <dbReference type="NCBI Taxonomy" id="1381693"/>
    <lineage>
        <taxon>Eukaryota</taxon>
        <taxon>Sar</taxon>
        <taxon>Alveolata</taxon>
        <taxon>Dinophyceae</taxon>
        <taxon>Suessiales</taxon>
        <taxon>Symbiodiniaceae</taxon>
        <taxon>Durusdinium</taxon>
    </lineage>
</organism>
<proteinExistence type="inferred from homology"/>
<evidence type="ECO:0000256" key="3">
    <source>
        <dbReference type="ARBA" id="ARBA00022448"/>
    </source>
</evidence>
<comment type="caution">
    <text evidence="13">The sequence shown here is derived from an EMBL/GenBank/DDBJ whole genome shotgun (WGS) entry which is preliminary data.</text>
</comment>
<feature type="transmembrane region" description="Helical" evidence="11">
    <location>
        <begin position="260"/>
        <end position="281"/>
    </location>
</feature>
<evidence type="ECO:0000256" key="7">
    <source>
        <dbReference type="ARBA" id="ARBA00023136"/>
    </source>
</evidence>
<dbReference type="InterPro" id="IPR013823">
    <property type="entry name" value="Ribosomal_bL12_C"/>
</dbReference>
<evidence type="ECO:0000313" key="14">
    <source>
        <dbReference type="Proteomes" id="UP001642484"/>
    </source>
</evidence>
<keyword evidence="4 11" id="KW-0812">Transmembrane</keyword>
<gene>
    <name evidence="13" type="ORF">CCMP2556_LOCUS16766</name>
</gene>
<sequence length="664" mass="69940">MSLELSRHGEANRSDNELGKKDDTPSKSPGKSRGCCVSLPFLVLAEVHHHRKLLPLALAQLLLLADQPLLPANMSQVAKEFHFDGPQRDEMLGGIVAIVFFSTGALFSLVAGRLADLMKRTTLVSFCMLIGGAGTFANSRVQHFGALLLCRGAVGAALGGLLPASFAIVGDMYPAEERPHAIAMMAVISGLGPALGQGLAGFLGSAAGWRAPFALVGAAGLCMALLLFALQKEPRGAEQELEEQKNYCGALCSALKKKTVILTCLQGVFGCVPWAVISTFLTDYLATNAHLGVPGATAVLFSFGIGCFAGTACGGKLGQHLYKRDKRLQAWLMAITVWGGMVPFFILFSAAGAWGHPWLFHFLALLGGLLAPVAGGNAKAILLNTVQTKSRGTVFGVYNIMDDLGKGLGPALVSSWVRPLGRRSSFMLGILFWLPCGLFCWMMTRTVLRDDLSEIQAEEAVAREALTVKDPDALAYLSLFVLHGGQSKLQAPSAGRCSARTAHGGSQLQIPSDAPSFVNGLAASRTALRAPVVAMQSEKVDKIVDSLKELTLLEASELVKAIEETFGVDASASAGAVVMAAPGAGGAAEEAAPEKTDFDLILKEVPKEKKIAVIKAIRSITGLGLKEAKGLADNPGKIIEGKPKEACEDAKKQLEEAGAKAEIE</sequence>
<dbReference type="Gene3D" id="3.30.1390.10">
    <property type="match status" value="1"/>
</dbReference>
<protein>
    <recommendedName>
        <fullName evidence="12">Major facilitator superfamily (MFS) profile domain-containing protein</fullName>
    </recommendedName>
</protein>
<feature type="transmembrane region" description="Helical" evidence="11">
    <location>
        <begin position="330"/>
        <end position="352"/>
    </location>
</feature>
<dbReference type="Pfam" id="PF16320">
    <property type="entry name" value="Ribosomal_L12_N"/>
    <property type="match status" value="1"/>
</dbReference>
<dbReference type="EMBL" id="CAXAMN010009014">
    <property type="protein sequence ID" value="CAK9027444.1"/>
    <property type="molecule type" value="Genomic_DNA"/>
</dbReference>
<dbReference type="InterPro" id="IPR020846">
    <property type="entry name" value="MFS_dom"/>
</dbReference>
<dbReference type="SUPFAM" id="SSF54736">
    <property type="entry name" value="ClpS-like"/>
    <property type="match status" value="1"/>
</dbReference>
<feature type="transmembrane region" description="Helical" evidence="11">
    <location>
        <begin position="91"/>
        <end position="110"/>
    </location>
</feature>
<comment type="similarity">
    <text evidence="2">Belongs to the bacterial ribosomal protein bL12 family.</text>
</comment>
<evidence type="ECO:0000313" key="13">
    <source>
        <dbReference type="EMBL" id="CAK9027444.1"/>
    </source>
</evidence>
<evidence type="ECO:0000256" key="6">
    <source>
        <dbReference type="ARBA" id="ARBA00022989"/>
    </source>
</evidence>
<dbReference type="HAMAP" id="MF_00368">
    <property type="entry name" value="Ribosomal_bL12"/>
    <property type="match status" value="1"/>
</dbReference>
<dbReference type="InterPro" id="IPR014719">
    <property type="entry name" value="Ribosomal_bL12_C/ClpS-like"/>
</dbReference>
<accession>A0ABP0KN86</accession>
<dbReference type="PROSITE" id="PS50850">
    <property type="entry name" value="MFS"/>
    <property type="match status" value="1"/>
</dbReference>
<evidence type="ECO:0000256" key="11">
    <source>
        <dbReference type="SAM" id="Phobius"/>
    </source>
</evidence>
<keyword evidence="7 11" id="KW-0472">Membrane</keyword>
<reference evidence="13 14" key="1">
    <citation type="submission" date="2024-02" db="EMBL/GenBank/DDBJ databases">
        <authorList>
            <person name="Chen Y."/>
            <person name="Shah S."/>
            <person name="Dougan E. K."/>
            <person name="Thang M."/>
            <person name="Chan C."/>
        </authorList>
    </citation>
    <scope>NUCLEOTIDE SEQUENCE [LARGE SCALE GENOMIC DNA]</scope>
</reference>
<dbReference type="Pfam" id="PF07690">
    <property type="entry name" value="MFS_1"/>
    <property type="match status" value="1"/>
</dbReference>
<dbReference type="NCBIfam" id="TIGR00855">
    <property type="entry name" value="L12"/>
    <property type="match status" value="1"/>
</dbReference>
<feature type="transmembrane region" description="Helical" evidence="11">
    <location>
        <begin position="293"/>
        <end position="318"/>
    </location>
</feature>
<comment type="subcellular location">
    <subcellularLocation>
        <location evidence="1">Membrane</location>
        <topology evidence="1">Multi-pass membrane protein</topology>
    </subcellularLocation>
</comment>
<dbReference type="InterPro" id="IPR000206">
    <property type="entry name" value="Ribosomal_bL12"/>
</dbReference>
<feature type="transmembrane region" description="Helical" evidence="11">
    <location>
        <begin position="122"/>
        <end position="138"/>
    </location>
</feature>
<feature type="transmembrane region" description="Helical" evidence="11">
    <location>
        <begin position="358"/>
        <end position="382"/>
    </location>
</feature>
<evidence type="ECO:0000256" key="9">
    <source>
        <dbReference type="ARBA" id="ARBA00024338"/>
    </source>
</evidence>
<evidence type="ECO:0000256" key="4">
    <source>
        <dbReference type="ARBA" id="ARBA00022692"/>
    </source>
</evidence>
<evidence type="ECO:0000256" key="10">
    <source>
        <dbReference type="SAM" id="MobiDB-lite"/>
    </source>
</evidence>
<dbReference type="SUPFAM" id="SSF48300">
    <property type="entry name" value="Ribosomal protein L7/12, oligomerisation (N-terminal) domain"/>
    <property type="match status" value="1"/>
</dbReference>
<dbReference type="InterPro" id="IPR044770">
    <property type="entry name" value="MFS_spinster-like"/>
</dbReference>
<feature type="domain" description="Major facilitator superfamily (MFS) profile" evidence="12">
    <location>
        <begin position="52"/>
        <end position="448"/>
    </location>
</feature>
<dbReference type="Pfam" id="PF00542">
    <property type="entry name" value="Ribosomal_L12"/>
    <property type="match status" value="1"/>
</dbReference>